<dbReference type="GO" id="GO:0051056">
    <property type="term" value="P:regulation of small GTPase mediated signal transduction"/>
    <property type="evidence" value="ECO:0007669"/>
    <property type="project" value="InterPro"/>
</dbReference>
<dbReference type="AlphaFoldDB" id="A0A8B7N838"/>
<dbReference type="PANTHER" id="PTHR15711:SF62">
    <property type="entry name" value="GTPASE-ACTIVATING RAP_RAN-GAP DOMAIN-LIKE PROTEIN 3"/>
    <property type="match status" value="1"/>
</dbReference>
<dbReference type="OrthoDB" id="2499658at2759"/>
<sequence length="248" mass="27257">MDPCAVLLAASLHYSCGEATALHSASLHCTYYGEGSLHAASCGEALLSTLPHVETALSTLPHVETALSTLPHVETALSMLSHVETALSTLPHVETALSTLPHSLFSSPNTPILENPEYQTRWYFKYFLGKLHQNYVGCLGEKVPLFLSVVLTDANNQCVPQYRAILWRKTGAQKICLSYSPNKPMTVKQIVSNFPGMDRLEKGPKEIFAPELQKDLLLLEEQEGSVNFKFGVLFMHAGQTSDDQILSN</sequence>
<organism evidence="3 4">
    <name type="scientific">Hyalella azteca</name>
    <name type="common">Amphipod</name>
    <dbReference type="NCBI Taxonomy" id="294128"/>
    <lineage>
        <taxon>Eukaryota</taxon>
        <taxon>Metazoa</taxon>
        <taxon>Ecdysozoa</taxon>
        <taxon>Arthropoda</taxon>
        <taxon>Crustacea</taxon>
        <taxon>Multicrustacea</taxon>
        <taxon>Malacostraca</taxon>
        <taxon>Eumalacostraca</taxon>
        <taxon>Peracarida</taxon>
        <taxon>Amphipoda</taxon>
        <taxon>Senticaudata</taxon>
        <taxon>Talitrida</taxon>
        <taxon>Talitroidea</taxon>
        <taxon>Hyalellidae</taxon>
        <taxon>Hyalella</taxon>
    </lineage>
</organism>
<dbReference type="RefSeq" id="XP_018010072.1">
    <property type="nucleotide sequence ID" value="XM_018154583.1"/>
</dbReference>
<feature type="domain" description="Rap-GAP" evidence="2">
    <location>
        <begin position="216"/>
        <end position="248"/>
    </location>
</feature>
<evidence type="ECO:0000313" key="3">
    <source>
        <dbReference type="Proteomes" id="UP000694843"/>
    </source>
</evidence>
<evidence type="ECO:0000313" key="4">
    <source>
        <dbReference type="RefSeq" id="XP_018010072.1"/>
    </source>
</evidence>
<proteinExistence type="predicted"/>
<dbReference type="InterPro" id="IPR000331">
    <property type="entry name" value="Rap/Ran_GAP_dom"/>
</dbReference>
<keyword evidence="1" id="KW-0343">GTPase activation</keyword>
<evidence type="ECO:0000256" key="1">
    <source>
        <dbReference type="ARBA" id="ARBA00022468"/>
    </source>
</evidence>
<reference evidence="4" key="1">
    <citation type="submission" date="2025-08" db="UniProtKB">
        <authorList>
            <consortium name="RefSeq"/>
        </authorList>
    </citation>
    <scope>IDENTIFICATION</scope>
    <source>
        <tissue evidence="4">Whole organism</tissue>
    </source>
</reference>
<name>A0A8B7N838_HYAAZ</name>
<dbReference type="GO" id="GO:0005096">
    <property type="term" value="F:GTPase activator activity"/>
    <property type="evidence" value="ECO:0007669"/>
    <property type="project" value="UniProtKB-KW"/>
</dbReference>
<protein>
    <submittedName>
        <fullName evidence="4">GTPase-activating Rap/Ran-GAP domain-like protein 3</fullName>
    </submittedName>
</protein>
<dbReference type="PANTHER" id="PTHR15711">
    <property type="entry name" value="RAP GTPASE-ACTIVATING PROTEIN"/>
    <property type="match status" value="1"/>
</dbReference>
<keyword evidence="3" id="KW-1185">Reference proteome</keyword>
<dbReference type="GeneID" id="108667543"/>
<gene>
    <name evidence="4" type="primary">LOC108667543</name>
</gene>
<dbReference type="InterPro" id="IPR050989">
    <property type="entry name" value="Rap1_Ran_GAP"/>
</dbReference>
<accession>A0A8B7N838</accession>
<dbReference type="KEGG" id="hazt:108667543"/>
<dbReference type="PROSITE" id="PS50085">
    <property type="entry name" value="RAPGAP"/>
    <property type="match status" value="1"/>
</dbReference>
<evidence type="ECO:0000259" key="2">
    <source>
        <dbReference type="PROSITE" id="PS50085"/>
    </source>
</evidence>
<dbReference type="InterPro" id="IPR035974">
    <property type="entry name" value="Rap/Ran-GAP_sf"/>
</dbReference>
<feature type="non-terminal residue" evidence="4">
    <location>
        <position position="248"/>
    </location>
</feature>
<dbReference type="Gene3D" id="3.30.1120.160">
    <property type="match status" value="1"/>
</dbReference>
<dbReference type="Proteomes" id="UP000694843">
    <property type="component" value="Unplaced"/>
</dbReference>
<dbReference type="SUPFAM" id="SSF111347">
    <property type="entry name" value="Rap/Ran-GAP"/>
    <property type="match status" value="1"/>
</dbReference>